<dbReference type="FunFam" id="3.40.309.10:FF:000003">
    <property type="entry name" value="Aldehyde dehydrogenase"/>
    <property type="match status" value="1"/>
</dbReference>
<keyword evidence="3" id="KW-0520">NAD</keyword>
<dbReference type="RefSeq" id="XP_021883107.1">
    <property type="nucleotide sequence ID" value="XM_022023608.1"/>
</dbReference>
<dbReference type="FunFam" id="3.40.605.10:FF:000004">
    <property type="entry name" value="Aldehyde dehydrogenase"/>
    <property type="match status" value="1"/>
</dbReference>
<evidence type="ECO:0000313" key="8">
    <source>
        <dbReference type="Proteomes" id="UP000193648"/>
    </source>
</evidence>
<dbReference type="InParanoid" id="A0A1Y2GUA5"/>
<proteinExistence type="inferred from homology"/>
<dbReference type="InterPro" id="IPR016161">
    <property type="entry name" value="Ald_DH/histidinol_DH"/>
</dbReference>
<evidence type="ECO:0000256" key="4">
    <source>
        <dbReference type="PIRNR" id="PIRNR036492"/>
    </source>
</evidence>
<dbReference type="STRING" id="64571.A0A1Y2GUA5"/>
<evidence type="ECO:0000256" key="5">
    <source>
        <dbReference type="PIRSR" id="PIRSR036492-1"/>
    </source>
</evidence>
<keyword evidence="8" id="KW-1185">Reference proteome</keyword>
<dbReference type="InterPro" id="IPR016163">
    <property type="entry name" value="Ald_DH_C"/>
</dbReference>
<dbReference type="PANTHER" id="PTHR43570:SF16">
    <property type="entry name" value="ALDEHYDE DEHYDROGENASE TYPE III, ISOFORM Q"/>
    <property type="match status" value="1"/>
</dbReference>
<feature type="active site" evidence="5">
    <location>
        <position position="213"/>
    </location>
</feature>
<sequence>MTLTLEYTPLNDIPKIVESARSNFRNHRTQSLEFRKEQLRALLRLLKENEGELVDAIKADLNRSKDTEVSGCIEACEYYINNLEELTQNRKAKGFKESDDCFIRLSPLGTILVIGTWNYPVGLVLQPLAGVLAAGNNCVIKPSEVSENTAKVLTRLLRKYMDPEVVYIINGAVEESSLMLKQRFDHIFYTGGAQVAKIVMEAAAKHLTPVTLELGGKCPVIITEHADLAKAAQTIAGWKVANCGQICLTADYVLCPKHLQEELIKQVIDTWTHMFGKDIKACESYPRIINRRQHERLQKVLQSVQSQNKIVFGGNSDVDSLFVEPTIVTNVSLKDDIMQSEIFGPILPIVTCENLDTAIDIVNSIEHPLALYIFTDKREQIDRVLTETRSGSVTANDLGSQYFNPNLPFGGVGQSGMGNYHGKYSVDTFSHHRSVFLRNVHRL</sequence>
<comment type="similarity">
    <text evidence="1 4">Belongs to the aldehyde dehydrogenase family.</text>
</comment>
<evidence type="ECO:0000256" key="3">
    <source>
        <dbReference type="ARBA" id="ARBA00023027"/>
    </source>
</evidence>
<dbReference type="OrthoDB" id="440325at2759"/>
<dbReference type="GO" id="GO:0006081">
    <property type="term" value="P:aldehyde metabolic process"/>
    <property type="evidence" value="ECO:0007669"/>
    <property type="project" value="InterPro"/>
</dbReference>
<organism evidence="7 8">
    <name type="scientific">Lobosporangium transversale</name>
    <dbReference type="NCBI Taxonomy" id="64571"/>
    <lineage>
        <taxon>Eukaryota</taxon>
        <taxon>Fungi</taxon>
        <taxon>Fungi incertae sedis</taxon>
        <taxon>Mucoromycota</taxon>
        <taxon>Mortierellomycotina</taxon>
        <taxon>Mortierellomycetes</taxon>
        <taxon>Mortierellales</taxon>
        <taxon>Mortierellaceae</taxon>
        <taxon>Lobosporangium</taxon>
    </lineage>
</organism>
<evidence type="ECO:0000259" key="6">
    <source>
        <dbReference type="Pfam" id="PF00171"/>
    </source>
</evidence>
<dbReference type="Gene3D" id="3.40.605.10">
    <property type="entry name" value="Aldehyde Dehydrogenase, Chain A, domain 1"/>
    <property type="match status" value="1"/>
</dbReference>
<protein>
    <recommendedName>
        <fullName evidence="4">Aldehyde dehydrogenase</fullName>
    </recommendedName>
</protein>
<dbReference type="GO" id="GO:0005737">
    <property type="term" value="C:cytoplasm"/>
    <property type="evidence" value="ECO:0007669"/>
    <property type="project" value="TreeGrafter"/>
</dbReference>
<evidence type="ECO:0000256" key="1">
    <source>
        <dbReference type="ARBA" id="ARBA00009986"/>
    </source>
</evidence>
<evidence type="ECO:0000313" key="7">
    <source>
        <dbReference type="EMBL" id="ORZ21856.1"/>
    </source>
</evidence>
<name>A0A1Y2GUA5_9FUNG</name>
<feature type="domain" description="Aldehyde dehydrogenase" evidence="6">
    <location>
        <begin position="11"/>
        <end position="435"/>
    </location>
</feature>
<dbReference type="Gene3D" id="3.40.309.10">
    <property type="entry name" value="Aldehyde Dehydrogenase, Chain A, domain 2"/>
    <property type="match status" value="1"/>
</dbReference>
<reference evidence="7 8" key="1">
    <citation type="submission" date="2016-07" db="EMBL/GenBank/DDBJ databases">
        <title>Pervasive Adenine N6-methylation of Active Genes in Fungi.</title>
        <authorList>
            <consortium name="DOE Joint Genome Institute"/>
            <person name="Mondo S.J."/>
            <person name="Dannebaum R.O."/>
            <person name="Kuo R.C."/>
            <person name="Labutti K."/>
            <person name="Haridas S."/>
            <person name="Kuo A."/>
            <person name="Salamov A."/>
            <person name="Ahrendt S.R."/>
            <person name="Lipzen A."/>
            <person name="Sullivan W."/>
            <person name="Andreopoulos W.B."/>
            <person name="Clum A."/>
            <person name="Lindquist E."/>
            <person name="Daum C."/>
            <person name="Ramamoorthy G.K."/>
            <person name="Gryganskyi A."/>
            <person name="Culley D."/>
            <person name="Magnuson J.K."/>
            <person name="James T.Y."/>
            <person name="O'Malley M.A."/>
            <person name="Stajich J.E."/>
            <person name="Spatafora J.W."/>
            <person name="Visel A."/>
            <person name="Grigoriev I.V."/>
        </authorList>
    </citation>
    <scope>NUCLEOTIDE SEQUENCE [LARGE SCALE GENOMIC DNA]</scope>
    <source>
        <strain evidence="7 8">NRRL 3116</strain>
    </source>
</reference>
<accession>A0A1Y2GUA5</accession>
<gene>
    <name evidence="7" type="ORF">BCR41DRAFT_350127</name>
</gene>
<dbReference type="PANTHER" id="PTHR43570">
    <property type="entry name" value="ALDEHYDE DEHYDROGENASE"/>
    <property type="match status" value="1"/>
</dbReference>
<dbReference type="EMBL" id="MCFF01000011">
    <property type="protein sequence ID" value="ORZ21856.1"/>
    <property type="molecule type" value="Genomic_DNA"/>
</dbReference>
<evidence type="ECO:0000256" key="2">
    <source>
        <dbReference type="ARBA" id="ARBA00023002"/>
    </source>
</evidence>
<dbReference type="InterPro" id="IPR016162">
    <property type="entry name" value="Ald_DH_N"/>
</dbReference>
<dbReference type="Proteomes" id="UP000193648">
    <property type="component" value="Unassembled WGS sequence"/>
</dbReference>
<dbReference type="GeneID" id="33565452"/>
<dbReference type="PIRSF" id="PIRSF036492">
    <property type="entry name" value="ALDH"/>
    <property type="match status" value="1"/>
</dbReference>
<dbReference type="CDD" id="cd07087">
    <property type="entry name" value="ALDH_F3-13-14_CALDH-like"/>
    <property type="match status" value="1"/>
</dbReference>
<dbReference type="InterPro" id="IPR012394">
    <property type="entry name" value="Aldehyde_DH_NAD(P)"/>
</dbReference>
<dbReference type="InterPro" id="IPR015590">
    <property type="entry name" value="Aldehyde_DH_dom"/>
</dbReference>
<dbReference type="AlphaFoldDB" id="A0A1Y2GUA5"/>
<comment type="caution">
    <text evidence="7">The sequence shown here is derived from an EMBL/GenBank/DDBJ whole genome shotgun (WGS) entry which is preliminary data.</text>
</comment>
<dbReference type="SUPFAM" id="SSF53720">
    <property type="entry name" value="ALDH-like"/>
    <property type="match status" value="1"/>
</dbReference>
<feature type="active site" evidence="5">
    <location>
        <position position="247"/>
    </location>
</feature>
<dbReference type="Pfam" id="PF00171">
    <property type="entry name" value="Aldedh"/>
    <property type="match status" value="1"/>
</dbReference>
<dbReference type="GO" id="GO:0004029">
    <property type="term" value="F:aldehyde dehydrogenase (NAD+) activity"/>
    <property type="evidence" value="ECO:0007669"/>
    <property type="project" value="TreeGrafter"/>
</dbReference>
<keyword evidence="2 4" id="KW-0560">Oxidoreductase</keyword>